<dbReference type="GO" id="GO:0051536">
    <property type="term" value="F:iron-sulfur cluster binding"/>
    <property type="evidence" value="ECO:0007669"/>
    <property type="project" value="UniProtKB-KW"/>
</dbReference>
<dbReference type="Pfam" id="PF06050">
    <property type="entry name" value="HGD-D"/>
    <property type="match status" value="1"/>
</dbReference>
<dbReference type="GO" id="GO:0016836">
    <property type="term" value="F:hydro-lyase activity"/>
    <property type="evidence" value="ECO:0007669"/>
    <property type="project" value="UniProtKB-ARBA"/>
</dbReference>
<keyword evidence="3" id="KW-0411">Iron-sulfur</keyword>
<dbReference type="PANTHER" id="PTHR30548:SF1">
    <property type="entry name" value="DEHYDRATASE SUBUNIT MJ0007-RELATED"/>
    <property type="match status" value="1"/>
</dbReference>
<evidence type="ECO:0000313" key="4">
    <source>
        <dbReference type="EMBL" id="HEL65548.1"/>
    </source>
</evidence>
<dbReference type="InterPro" id="IPR047678">
    <property type="entry name" value="YjiM-like"/>
</dbReference>
<reference evidence="4" key="1">
    <citation type="journal article" date="2020" name="mSystems">
        <title>Genome- and Community-Level Interaction Insights into Carbon Utilization and Element Cycling Functions of Hydrothermarchaeota in Hydrothermal Sediment.</title>
        <authorList>
            <person name="Zhou Z."/>
            <person name="Liu Y."/>
            <person name="Xu W."/>
            <person name="Pan J."/>
            <person name="Luo Z.H."/>
            <person name="Li M."/>
        </authorList>
    </citation>
    <scope>NUCLEOTIDE SEQUENCE [LARGE SCALE GENOMIC DNA]</scope>
    <source>
        <strain evidence="4">SpSt-300</strain>
    </source>
</reference>
<dbReference type="InterPro" id="IPR010327">
    <property type="entry name" value="FldB/FldC_alpha/beta"/>
</dbReference>
<dbReference type="PANTHER" id="PTHR30548">
    <property type="entry name" value="2-HYDROXYGLUTARYL-COA DEHYDRATASE, D-COMPONENT-RELATED"/>
    <property type="match status" value="1"/>
</dbReference>
<accession>A0A7C2EBU4</accession>
<dbReference type="Gene3D" id="3.40.50.11890">
    <property type="match status" value="1"/>
</dbReference>
<comment type="cofactor">
    <cofactor evidence="1">
        <name>[4Fe-4S] cluster</name>
        <dbReference type="ChEBI" id="CHEBI:49883"/>
    </cofactor>
</comment>
<keyword evidence="3" id="KW-0408">Iron</keyword>
<dbReference type="NCBIfam" id="NF040772">
    <property type="entry name" value="double_cubane"/>
    <property type="match status" value="1"/>
</dbReference>
<comment type="similarity">
    <text evidence="2">Belongs to the FldB/FldC dehydratase alpha/beta subunit family.</text>
</comment>
<evidence type="ECO:0000256" key="1">
    <source>
        <dbReference type="ARBA" id="ARBA00001966"/>
    </source>
</evidence>
<keyword evidence="3" id="KW-0479">Metal-binding</keyword>
<comment type="caution">
    <text evidence="4">The sequence shown here is derived from an EMBL/GenBank/DDBJ whole genome shotgun (WGS) entry which is preliminary data.</text>
</comment>
<evidence type="ECO:0000256" key="3">
    <source>
        <dbReference type="ARBA" id="ARBA00023014"/>
    </source>
</evidence>
<sequence>MTDYTKMWEELGLDLEAHARLLEALPPTYYNVYLTQENRPRGMEYFDFVVNEIHGLRVQELRDFRRSGGKVVGTFCVFVPEELILAAGGVYVGLCAGVEVGTAQAEAVLPRNICPLIKSFMGFKLSRICPYFESCDLLVGETTCDGKKKAFEVLGDYAPVYTMETPQKKEPENRAFWLGEIHALAAKLEELTGQKITADGLAEAIRKVNAKRQALRRLGELRKADPPPISGRDALLIHQIAFYDDVERFTKQVNALCDELEERIRQGVGVAPPGTPRLVVTGTPMAIPNWKVPYIIETSGAVIVAEELCTGSRYYEALTDENGATLDDLLTNVAARHLEPDCACFTPNSRRLEKLTAMVREHQAAGVVSYVLSFCDPYAVETYQVEKTLKGAGIPLLKIETDYSQQDAGQLKTRIEAFLEILSNNARGAVAG</sequence>
<dbReference type="Gene3D" id="1.20.1270.370">
    <property type="match status" value="1"/>
</dbReference>
<dbReference type="EMBL" id="DSMU01000167">
    <property type="protein sequence ID" value="HEL65548.1"/>
    <property type="molecule type" value="Genomic_DNA"/>
</dbReference>
<dbReference type="AlphaFoldDB" id="A0A7C2EBU4"/>
<organism evidence="4">
    <name type="scientific">Ammonifex degensii</name>
    <dbReference type="NCBI Taxonomy" id="42838"/>
    <lineage>
        <taxon>Bacteria</taxon>
        <taxon>Bacillati</taxon>
        <taxon>Bacillota</taxon>
        <taxon>Clostridia</taxon>
        <taxon>Thermoanaerobacterales</taxon>
        <taxon>Thermoanaerobacteraceae</taxon>
        <taxon>Ammonifex</taxon>
    </lineage>
</organism>
<protein>
    <submittedName>
        <fullName evidence="4">2-hydroxyacyl-CoA dehydratase</fullName>
    </submittedName>
</protein>
<gene>
    <name evidence="4" type="ORF">ENQ34_02560</name>
</gene>
<dbReference type="Gene3D" id="3.40.50.11900">
    <property type="match status" value="1"/>
</dbReference>
<name>A0A7C2EBU4_9THEO</name>
<evidence type="ECO:0000256" key="2">
    <source>
        <dbReference type="ARBA" id="ARBA00005806"/>
    </source>
</evidence>
<proteinExistence type="inferred from homology"/>